<dbReference type="PROSITE" id="PS51782">
    <property type="entry name" value="LYSM"/>
    <property type="match status" value="1"/>
</dbReference>
<dbReference type="InterPro" id="IPR036779">
    <property type="entry name" value="LysM_dom_sf"/>
</dbReference>
<protein>
    <recommendedName>
        <fullName evidence="5">LysM domain-containing protein</fullName>
    </recommendedName>
</protein>
<feature type="region of interest" description="Disordered" evidence="3">
    <location>
        <begin position="27"/>
        <end position="46"/>
    </location>
</feature>
<sequence length="251" mass="25490">MIRFWTAGSLAAASAAALLALHQAPVASAAPGDDGPGTAGAPGAPGVPALPDAAGIAGPLADAGAGQAADALAAAAAAVEAARGTGEDTAGPGTGAVPPPPSAGPAGVPAYACAEDQWPWGCVAECESSGRWDVNTGNGYYGGLQFWQPTWIDYGGLKYARRADLATRQQQITVAEDVLRVQGWGAWPVCSKRYGLSGRVHTVQAGDTLGAIARRFSVKGGWQRLYEANKSVIGPDPNRLYVGMMLRIAPL</sequence>
<organism evidence="6 7">
    <name type="scientific">Streptomyces hydrogenans</name>
    <dbReference type="NCBI Taxonomy" id="1873719"/>
    <lineage>
        <taxon>Bacteria</taxon>
        <taxon>Bacillati</taxon>
        <taxon>Actinomycetota</taxon>
        <taxon>Actinomycetes</taxon>
        <taxon>Kitasatosporales</taxon>
        <taxon>Streptomycetaceae</taxon>
        <taxon>Streptomyces</taxon>
    </lineage>
</organism>
<name>A0ABQ3PA15_9ACTN</name>
<dbReference type="Gene3D" id="3.10.350.10">
    <property type="entry name" value="LysM domain"/>
    <property type="match status" value="1"/>
</dbReference>
<keyword evidence="2" id="KW-0378">Hydrolase</keyword>
<dbReference type="SUPFAM" id="SSF53955">
    <property type="entry name" value="Lysozyme-like"/>
    <property type="match status" value="1"/>
</dbReference>
<accession>A0ABQ3PA15</accession>
<dbReference type="InterPro" id="IPR023346">
    <property type="entry name" value="Lysozyme-like_dom_sf"/>
</dbReference>
<dbReference type="CDD" id="cd13925">
    <property type="entry name" value="RPF"/>
    <property type="match status" value="1"/>
</dbReference>
<evidence type="ECO:0000256" key="2">
    <source>
        <dbReference type="ARBA" id="ARBA00022801"/>
    </source>
</evidence>
<evidence type="ECO:0000256" key="1">
    <source>
        <dbReference type="ARBA" id="ARBA00010830"/>
    </source>
</evidence>
<evidence type="ECO:0000256" key="3">
    <source>
        <dbReference type="SAM" id="MobiDB-lite"/>
    </source>
</evidence>
<dbReference type="InterPro" id="IPR010618">
    <property type="entry name" value="RPF"/>
</dbReference>
<feature type="domain" description="LysM" evidence="5">
    <location>
        <begin position="199"/>
        <end position="248"/>
    </location>
</feature>
<dbReference type="SMART" id="SM00257">
    <property type="entry name" value="LysM"/>
    <property type="match status" value="1"/>
</dbReference>
<proteinExistence type="inferred from homology"/>
<dbReference type="Gene3D" id="1.10.530.10">
    <property type="match status" value="1"/>
</dbReference>
<dbReference type="Pfam" id="PF06737">
    <property type="entry name" value="Transglycosylas"/>
    <property type="match status" value="1"/>
</dbReference>
<comment type="similarity">
    <text evidence="1">Belongs to the transglycosylase family. Rpf subfamily.</text>
</comment>
<keyword evidence="7" id="KW-1185">Reference proteome</keyword>
<feature type="chain" id="PRO_5047282107" description="LysM domain-containing protein" evidence="4">
    <location>
        <begin position="30"/>
        <end position="251"/>
    </location>
</feature>
<dbReference type="Pfam" id="PF01476">
    <property type="entry name" value="LysM"/>
    <property type="match status" value="1"/>
</dbReference>
<comment type="caution">
    <text evidence="6">The sequence shown here is derived from an EMBL/GenBank/DDBJ whole genome shotgun (WGS) entry which is preliminary data.</text>
</comment>
<dbReference type="Proteomes" id="UP001052739">
    <property type="component" value="Unassembled WGS sequence"/>
</dbReference>
<feature type="signal peptide" evidence="4">
    <location>
        <begin position="1"/>
        <end position="29"/>
    </location>
</feature>
<evidence type="ECO:0000259" key="5">
    <source>
        <dbReference type="PROSITE" id="PS51782"/>
    </source>
</evidence>
<keyword evidence="4" id="KW-0732">Signal</keyword>
<reference evidence="6" key="1">
    <citation type="submission" date="2024-05" db="EMBL/GenBank/DDBJ databases">
        <title>Whole genome shotgun sequence of Streptomyces hydrogenans NBRC 13475.</title>
        <authorList>
            <person name="Komaki H."/>
            <person name="Tamura T."/>
        </authorList>
    </citation>
    <scope>NUCLEOTIDE SEQUENCE</scope>
    <source>
        <strain evidence="6">NBRC 13475</strain>
    </source>
</reference>
<dbReference type="EMBL" id="BNDW01000019">
    <property type="protein sequence ID" value="GHI21872.1"/>
    <property type="molecule type" value="Genomic_DNA"/>
</dbReference>
<feature type="region of interest" description="Disordered" evidence="3">
    <location>
        <begin position="84"/>
        <end position="107"/>
    </location>
</feature>
<evidence type="ECO:0000313" key="6">
    <source>
        <dbReference type="EMBL" id="GHI21872.1"/>
    </source>
</evidence>
<dbReference type="SUPFAM" id="SSF54106">
    <property type="entry name" value="LysM domain"/>
    <property type="match status" value="1"/>
</dbReference>
<dbReference type="InterPro" id="IPR018392">
    <property type="entry name" value="LysM"/>
</dbReference>
<evidence type="ECO:0000256" key="4">
    <source>
        <dbReference type="SAM" id="SignalP"/>
    </source>
</evidence>
<evidence type="ECO:0000313" key="7">
    <source>
        <dbReference type="Proteomes" id="UP001052739"/>
    </source>
</evidence>
<dbReference type="CDD" id="cd00118">
    <property type="entry name" value="LysM"/>
    <property type="match status" value="1"/>
</dbReference>
<gene>
    <name evidence="6" type="ORF">Shyd_32430</name>
</gene>